<dbReference type="AlphaFoldDB" id="A0A392PS43"/>
<keyword evidence="2" id="KW-1185">Reference proteome</keyword>
<sequence>HGKALVRVAISEAQQKSDYVRILILTHMPHVLNLCFMTMHLNMTVNWAGFCWYP</sequence>
<evidence type="ECO:0000313" key="2">
    <source>
        <dbReference type="Proteomes" id="UP000265520"/>
    </source>
</evidence>
<accession>A0A392PS43</accession>
<evidence type="ECO:0000313" key="1">
    <source>
        <dbReference type="EMBL" id="MCI14136.1"/>
    </source>
</evidence>
<dbReference type="Proteomes" id="UP000265520">
    <property type="component" value="Unassembled WGS sequence"/>
</dbReference>
<protein>
    <submittedName>
        <fullName evidence="1">Uncharacterized protein</fullName>
    </submittedName>
</protein>
<proteinExistence type="predicted"/>
<comment type="caution">
    <text evidence="1">The sequence shown here is derived from an EMBL/GenBank/DDBJ whole genome shotgun (WGS) entry which is preliminary data.</text>
</comment>
<organism evidence="1 2">
    <name type="scientific">Trifolium medium</name>
    <dbReference type="NCBI Taxonomy" id="97028"/>
    <lineage>
        <taxon>Eukaryota</taxon>
        <taxon>Viridiplantae</taxon>
        <taxon>Streptophyta</taxon>
        <taxon>Embryophyta</taxon>
        <taxon>Tracheophyta</taxon>
        <taxon>Spermatophyta</taxon>
        <taxon>Magnoliopsida</taxon>
        <taxon>eudicotyledons</taxon>
        <taxon>Gunneridae</taxon>
        <taxon>Pentapetalae</taxon>
        <taxon>rosids</taxon>
        <taxon>fabids</taxon>
        <taxon>Fabales</taxon>
        <taxon>Fabaceae</taxon>
        <taxon>Papilionoideae</taxon>
        <taxon>50 kb inversion clade</taxon>
        <taxon>NPAAA clade</taxon>
        <taxon>Hologalegina</taxon>
        <taxon>IRL clade</taxon>
        <taxon>Trifolieae</taxon>
        <taxon>Trifolium</taxon>
    </lineage>
</organism>
<name>A0A392PS43_9FABA</name>
<feature type="non-terminal residue" evidence="1">
    <location>
        <position position="1"/>
    </location>
</feature>
<reference evidence="1 2" key="1">
    <citation type="journal article" date="2018" name="Front. Plant Sci.">
        <title>Red Clover (Trifolium pratense) and Zigzag Clover (T. medium) - A Picture of Genomic Similarities and Differences.</title>
        <authorList>
            <person name="Dluhosova J."/>
            <person name="Istvanek J."/>
            <person name="Nedelnik J."/>
            <person name="Repkova J."/>
        </authorList>
    </citation>
    <scope>NUCLEOTIDE SEQUENCE [LARGE SCALE GENOMIC DNA]</scope>
    <source>
        <strain evidence="2">cv. 10/8</strain>
        <tissue evidence="1">Leaf</tissue>
    </source>
</reference>
<dbReference type="EMBL" id="LXQA010091126">
    <property type="protein sequence ID" value="MCI14136.1"/>
    <property type="molecule type" value="Genomic_DNA"/>
</dbReference>